<protein>
    <recommendedName>
        <fullName evidence="4">DNA gyrase subunit B</fullName>
    </recommendedName>
</protein>
<reference evidence="3" key="1">
    <citation type="journal article" date="2019" name="Int. J. Syst. Evol. Microbiol.">
        <title>The Global Catalogue of Microorganisms (GCM) 10K type strain sequencing project: providing services to taxonomists for standard genome sequencing and annotation.</title>
        <authorList>
            <consortium name="The Broad Institute Genomics Platform"/>
            <consortium name="The Broad Institute Genome Sequencing Center for Infectious Disease"/>
            <person name="Wu L."/>
            <person name="Ma J."/>
        </authorList>
    </citation>
    <scope>NUCLEOTIDE SEQUENCE [LARGE SCALE GENOMIC DNA]</scope>
    <source>
        <strain evidence="3">KCTC 32998</strain>
    </source>
</reference>
<keyword evidence="1" id="KW-0812">Transmembrane</keyword>
<proteinExistence type="predicted"/>
<feature type="transmembrane region" description="Helical" evidence="1">
    <location>
        <begin position="80"/>
        <end position="97"/>
    </location>
</feature>
<gene>
    <name evidence="2" type="ORF">GCM10009038_13160</name>
</gene>
<sequence length="190" mass="21793">MSTRPNQRRLLLIVAAAVGVLWPLIAHVWLARFGAWPLLIVIAGIAWWRLPRRQRRWGWLLLPCVAALLATGSAELGVRLWPVVINAALLATFAYSLRYPPTLVERLARRQEPDLPPHAVRYTRRVTQTWCLFFALNGSVALFTALYADMEIWTWYNGVIAYLLMLTLFVGECCIRCRVKRRAEADHELS</sequence>
<evidence type="ECO:0000313" key="3">
    <source>
        <dbReference type="Proteomes" id="UP000646745"/>
    </source>
</evidence>
<dbReference type="EMBL" id="BMZI01000003">
    <property type="protein sequence ID" value="GHB16102.1"/>
    <property type="molecule type" value="Genomic_DNA"/>
</dbReference>
<dbReference type="RefSeq" id="WP_189443885.1">
    <property type="nucleotide sequence ID" value="NZ_BMZI01000003.1"/>
</dbReference>
<keyword evidence="1" id="KW-0472">Membrane</keyword>
<feature type="transmembrane region" description="Helical" evidence="1">
    <location>
        <begin position="57"/>
        <end position="74"/>
    </location>
</feature>
<name>A0ABQ3E0W4_9GAMM</name>
<keyword evidence="3" id="KW-1185">Reference proteome</keyword>
<accession>A0ABQ3E0W4</accession>
<feature type="transmembrane region" description="Helical" evidence="1">
    <location>
        <begin position="130"/>
        <end position="148"/>
    </location>
</feature>
<feature type="transmembrane region" description="Helical" evidence="1">
    <location>
        <begin position="33"/>
        <end position="50"/>
    </location>
</feature>
<feature type="transmembrane region" description="Helical" evidence="1">
    <location>
        <begin position="154"/>
        <end position="175"/>
    </location>
</feature>
<dbReference type="Proteomes" id="UP000646745">
    <property type="component" value="Unassembled WGS sequence"/>
</dbReference>
<evidence type="ECO:0000256" key="1">
    <source>
        <dbReference type="SAM" id="Phobius"/>
    </source>
</evidence>
<organism evidence="2 3">
    <name type="scientific">Salinicola rhizosphaerae</name>
    <dbReference type="NCBI Taxonomy" id="1443141"/>
    <lineage>
        <taxon>Bacteria</taxon>
        <taxon>Pseudomonadati</taxon>
        <taxon>Pseudomonadota</taxon>
        <taxon>Gammaproteobacteria</taxon>
        <taxon>Oceanospirillales</taxon>
        <taxon>Halomonadaceae</taxon>
        <taxon>Salinicola</taxon>
    </lineage>
</organism>
<evidence type="ECO:0000313" key="2">
    <source>
        <dbReference type="EMBL" id="GHB16102.1"/>
    </source>
</evidence>
<keyword evidence="1" id="KW-1133">Transmembrane helix</keyword>
<evidence type="ECO:0008006" key="4">
    <source>
        <dbReference type="Google" id="ProtNLM"/>
    </source>
</evidence>
<comment type="caution">
    <text evidence="2">The sequence shown here is derived from an EMBL/GenBank/DDBJ whole genome shotgun (WGS) entry which is preliminary data.</text>
</comment>